<evidence type="ECO:0000313" key="10">
    <source>
        <dbReference type="Proteomes" id="UP000018467"/>
    </source>
</evidence>
<organism evidence="9 10">
    <name type="scientific">Astyanax mexicanus</name>
    <name type="common">Blind cave fish</name>
    <name type="synonym">Astyanax fasciatus mexicanus</name>
    <dbReference type="NCBI Taxonomy" id="7994"/>
    <lineage>
        <taxon>Eukaryota</taxon>
        <taxon>Metazoa</taxon>
        <taxon>Chordata</taxon>
        <taxon>Craniata</taxon>
        <taxon>Vertebrata</taxon>
        <taxon>Euteleostomi</taxon>
        <taxon>Actinopterygii</taxon>
        <taxon>Neopterygii</taxon>
        <taxon>Teleostei</taxon>
        <taxon>Ostariophysi</taxon>
        <taxon>Characiformes</taxon>
        <taxon>Characoidei</taxon>
        <taxon>Acestrorhamphidae</taxon>
        <taxon>Acestrorhamphinae</taxon>
        <taxon>Astyanax</taxon>
    </lineage>
</organism>
<evidence type="ECO:0000256" key="5">
    <source>
        <dbReference type="ARBA" id="ARBA00023136"/>
    </source>
</evidence>
<dbReference type="Proteomes" id="UP000018467">
    <property type="component" value="Unassembled WGS sequence"/>
</dbReference>
<evidence type="ECO:0000256" key="3">
    <source>
        <dbReference type="ARBA" id="ARBA00022729"/>
    </source>
</evidence>
<dbReference type="KEGG" id="amex:103040166"/>
<keyword evidence="5 8" id="KW-0472">Membrane</keyword>
<feature type="transmembrane region" description="Helical" evidence="8">
    <location>
        <begin position="44"/>
        <end position="66"/>
    </location>
</feature>
<sequence>MSAITSPDRLALAVPPCGSNGTAWPEGACMARVEQLFQALSSTVVLFVLVAMIAAVISVSLTTFHFHKSKMKKRKMQRAQEEYERDNCSPRAAAKGKPVLRQCVVEKPCAGGLKRVTGGESPVVSVGANTSPNISISTNSSPSACAGEEEEEEVDAPVLNEKEEDDDEEEEEEAALESTRRHAAQTTDVTDDNLLQAVAVS</sequence>
<dbReference type="GeneID" id="103040166"/>
<reference evidence="9" key="4">
    <citation type="submission" date="2025-09" db="UniProtKB">
        <authorList>
            <consortium name="Ensembl"/>
        </authorList>
    </citation>
    <scope>IDENTIFICATION</scope>
</reference>
<dbReference type="PANTHER" id="PTHR31870:SF2">
    <property type="entry name" value="CHROMOSOME 11 OPEN READING FRAME 87"/>
    <property type="match status" value="1"/>
</dbReference>
<evidence type="ECO:0000256" key="6">
    <source>
        <dbReference type="ARBA" id="ARBA00023180"/>
    </source>
</evidence>
<evidence type="ECO:0000256" key="2">
    <source>
        <dbReference type="ARBA" id="ARBA00022692"/>
    </source>
</evidence>
<dbReference type="AlphaFoldDB" id="A0A3B1IQE2"/>
<dbReference type="GO" id="GO:0016020">
    <property type="term" value="C:membrane"/>
    <property type="evidence" value="ECO:0007669"/>
    <property type="project" value="UniProtKB-SubCell"/>
</dbReference>
<reference evidence="9" key="3">
    <citation type="submission" date="2025-08" db="UniProtKB">
        <authorList>
            <consortium name="Ensembl"/>
        </authorList>
    </citation>
    <scope>IDENTIFICATION</scope>
</reference>
<accession>A0A3B1IQE2</accession>
<evidence type="ECO:0000256" key="4">
    <source>
        <dbReference type="ARBA" id="ARBA00022989"/>
    </source>
</evidence>
<dbReference type="Bgee" id="ENSAMXG00000037568">
    <property type="expression patterns" value="Expressed in brain and 3 other cell types or tissues"/>
</dbReference>
<dbReference type="RefSeq" id="XP_007236794.1">
    <property type="nucleotide sequence ID" value="XM_007236732.3"/>
</dbReference>
<feature type="compositionally biased region" description="Low complexity" evidence="7">
    <location>
        <begin position="130"/>
        <end position="143"/>
    </location>
</feature>
<dbReference type="InterPro" id="IPR037670">
    <property type="entry name" value="C11orf87"/>
</dbReference>
<dbReference type="PANTHER" id="PTHR31870">
    <property type="entry name" value="SI:DKEY-183I3.9-RELATED"/>
    <property type="match status" value="1"/>
</dbReference>
<dbReference type="InParanoid" id="A0A3B1IQE2"/>
<evidence type="ECO:0000313" key="9">
    <source>
        <dbReference type="Ensembl" id="ENSAMXP00000032177.1"/>
    </source>
</evidence>
<dbReference type="Ensembl" id="ENSAMXT00000052754.1">
    <property type="protein sequence ID" value="ENSAMXP00000032177.1"/>
    <property type="gene ID" value="ENSAMXG00000037568.1"/>
</dbReference>
<dbReference type="OrthoDB" id="9943854at2759"/>
<protein>
    <submittedName>
        <fullName evidence="9">Si:dkey-35i13.1</fullName>
    </submittedName>
</protein>
<reference evidence="10" key="2">
    <citation type="journal article" date="2014" name="Nat. Commun.">
        <title>The cavefish genome reveals candidate genes for eye loss.</title>
        <authorList>
            <person name="McGaugh S.E."/>
            <person name="Gross J.B."/>
            <person name="Aken B."/>
            <person name="Blin M."/>
            <person name="Borowsky R."/>
            <person name="Chalopin D."/>
            <person name="Hinaux H."/>
            <person name="Jeffery W.R."/>
            <person name="Keene A."/>
            <person name="Ma L."/>
            <person name="Minx P."/>
            <person name="Murphy D."/>
            <person name="O'Quin K.E."/>
            <person name="Retaux S."/>
            <person name="Rohner N."/>
            <person name="Searle S.M."/>
            <person name="Stahl B.A."/>
            <person name="Tabin C."/>
            <person name="Volff J.N."/>
            <person name="Yoshizawa M."/>
            <person name="Warren W.C."/>
        </authorList>
    </citation>
    <scope>NUCLEOTIDE SEQUENCE [LARGE SCALE GENOMIC DNA]</scope>
    <source>
        <strain evidence="10">female</strain>
    </source>
</reference>
<evidence type="ECO:0000256" key="1">
    <source>
        <dbReference type="ARBA" id="ARBA00004479"/>
    </source>
</evidence>
<evidence type="ECO:0000256" key="7">
    <source>
        <dbReference type="SAM" id="MobiDB-lite"/>
    </source>
</evidence>
<feature type="region of interest" description="Disordered" evidence="7">
    <location>
        <begin position="127"/>
        <end position="201"/>
    </location>
</feature>
<keyword evidence="3" id="KW-0732">Signal</keyword>
<keyword evidence="4 8" id="KW-1133">Transmembrane helix</keyword>
<evidence type="ECO:0000256" key="8">
    <source>
        <dbReference type="SAM" id="Phobius"/>
    </source>
</evidence>
<name>A0A3B1IQE2_ASTMX</name>
<keyword evidence="10" id="KW-1185">Reference proteome</keyword>
<keyword evidence="6" id="KW-0325">Glycoprotein</keyword>
<comment type="subcellular location">
    <subcellularLocation>
        <location evidence="1">Membrane</location>
        <topology evidence="1">Single-pass type I membrane protein</topology>
    </subcellularLocation>
</comment>
<proteinExistence type="predicted"/>
<reference evidence="10" key="1">
    <citation type="submission" date="2013-03" db="EMBL/GenBank/DDBJ databases">
        <authorList>
            <person name="Jeffery W."/>
            <person name="Warren W."/>
            <person name="Wilson R.K."/>
        </authorList>
    </citation>
    <scope>NUCLEOTIDE SEQUENCE</scope>
    <source>
        <strain evidence="10">female</strain>
    </source>
</reference>
<feature type="compositionally biased region" description="Acidic residues" evidence="7">
    <location>
        <begin position="162"/>
        <end position="175"/>
    </location>
</feature>
<keyword evidence="2 8" id="KW-0812">Transmembrane</keyword>
<dbReference type="GeneTree" id="ENSGT00390000012905"/>